<dbReference type="Proteomes" id="UP000662939">
    <property type="component" value="Chromosome"/>
</dbReference>
<dbReference type="RefSeq" id="WP_213171965.1">
    <property type="nucleotide sequence ID" value="NZ_CP070496.1"/>
</dbReference>
<dbReference type="EMBL" id="CP070496">
    <property type="protein sequence ID" value="QSB05954.1"/>
    <property type="molecule type" value="Genomic_DNA"/>
</dbReference>
<dbReference type="KEGG" id="nav:JQS30_03235"/>
<accession>A0A895XKV2</accession>
<keyword evidence="2" id="KW-1185">Reference proteome</keyword>
<proteinExistence type="predicted"/>
<evidence type="ECO:0000313" key="1">
    <source>
        <dbReference type="EMBL" id="QSB05954.1"/>
    </source>
</evidence>
<gene>
    <name evidence="1" type="ORF">JQS30_03235</name>
</gene>
<evidence type="ECO:0000313" key="2">
    <source>
        <dbReference type="Proteomes" id="UP000662939"/>
    </source>
</evidence>
<reference evidence="1" key="1">
    <citation type="submission" date="2021-02" db="EMBL/GenBank/DDBJ databases">
        <title>Natronoglycomyces albus gen. nov., sp. nov, a haloalkaliphilic actinobacterium from a soda solonchak soil.</title>
        <authorList>
            <person name="Sorokin D.Y."/>
            <person name="Khijniak T.V."/>
            <person name="Zakharycheva A.P."/>
            <person name="Boueva O.V."/>
            <person name="Ariskina E.V."/>
            <person name="Hahnke R.L."/>
            <person name="Bunk B."/>
            <person name="Sproer C."/>
            <person name="Schumann P."/>
            <person name="Evtushenko L.I."/>
            <person name="Kublanov I.V."/>
        </authorList>
    </citation>
    <scope>NUCLEOTIDE SEQUENCE</scope>
    <source>
        <strain evidence="1">DSM 106290</strain>
    </source>
</reference>
<dbReference type="AlphaFoldDB" id="A0A895XKV2"/>
<dbReference type="Pfam" id="PF11305">
    <property type="entry name" value="DUF3107"/>
    <property type="match status" value="1"/>
</dbReference>
<dbReference type="InterPro" id="IPR021456">
    <property type="entry name" value="DUF3107"/>
</dbReference>
<name>A0A895XKV2_9ACTN</name>
<sequence length="75" mass="8083">MEVKIGVQHAPRELVVESELSPEELAKQVEEAVKSETVLQLTDKKGSSVMVPTGALAYVEVSGKTTRPVGFTVDE</sequence>
<organism evidence="1 2">
    <name type="scientific">Natronoglycomyces albus</name>
    <dbReference type="NCBI Taxonomy" id="2811108"/>
    <lineage>
        <taxon>Bacteria</taxon>
        <taxon>Bacillati</taxon>
        <taxon>Actinomycetota</taxon>
        <taxon>Actinomycetes</taxon>
        <taxon>Glycomycetales</taxon>
        <taxon>Glycomycetaceae</taxon>
        <taxon>Natronoglycomyces</taxon>
    </lineage>
</organism>
<protein>
    <submittedName>
        <fullName evidence="1">DUF3107 domain-containing protein</fullName>
    </submittedName>
</protein>